<evidence type="ECO:0000256" key="2">
    <source>
        <dbReference type="SAM" id="Phobius"/>
    </source>
</evidence>
<dbReference type="Pfam" id="PF06103">
    <property type="entry name" value="DUF948"/>
    <property type="match status" value="1"/>
</dbReference>
<feature type="region of interest" description="Disordered" evidence="1">
    <location>
        <begin position="108"/>
        <end position="153"/>
    </location>
</feature>
<accession>A0A3Q9BMB1</accession>
<keyword evidence="2" id="KW-0472">Membrane</keyword>
<proteinExistence type="predicted"/>
<dbReference type="Proteomes" id="UP000273326">
    <property type="component" value="Chromosome"/>
</dbReference>
<name>A0A3Q9BMB1_9LACT</name>
<dbReference type="RefSeq" id="WP_126111995.1">
    <property type="nucleotide sequence ID" value="NZ_CP034465.1"/>
</dbReference>
<dbReference type="KEGG" id="jeh:EJN90_13135"/>
<dbReference type="InterPro" id="IPR009293">
    <property type="entry name" value="UPF0478"/>
</dbReference>
<reference evidence="4" key="1">
    <citation type="submission" date="2018-12" db="EMBL/GenBank/DDBJ databases">
        <title>Complete genome sequencing of Jeotgalibaca sp. H21T32.</title>
        <authorList>
            <person name="Bae J.-W."/>
            <person name="Lee S.-Y."/>
        </authorList>
    </citation>
    <scope>NUCLEOTIDE SEQUENCE [LARGE SCALE GENOMIC DNA]</scope>
    <source>
        <strain evidence="4">H21T32</strain>
    </source>
</reference>
<keyword evidence="4" id="KW-1185">Reference proteome</keyword>
<evidence type="ECO:0000256" key="1">
    <source>
        <dbReference type="SAM" id="MobiDB-lite"/>
    </source>
</evidence>
<dbReference type="PANTHER" id="PTHR40070">
    <property type="entry name" value="UPF0478 PROTEIN YTXG"/>
    <property type="match status" value="1"/>
</dbReference>
<dbReference type="AlphaFoldDB" id="A0A3Q9BMB1"/>
<evidence type="ECO:0000313" key="3">
    <source>
        <dbReference type="EMBL" id="AZP05516.1"/>
    </source>
</evidence>
<sequence>MSWGEIAALIAAVAFAVLAVFLVLAVRKATKILDEVSKIAEEANNSISVITKDVDHLAIEVEGLLNKTNTLMDDLNGKISKTDPLFTAIGDIGVTVSDVNQSTRNLAGSIAGGKTSKKNKKSSTMSNLGRTAASMNRRRKEQKAAKDTDITIY</sequence>
<protein>
    <submittedName>
        <fullName evidence="3">DUF948 domain-containing protein</fullName>
    </submittedName>
</protein>
<dbReference type="PANTHER" id="PTHR40070:SF1">
    <property type="entry name" value="UPF0478 PROTEIN YTXG"/>
    <property type="match status" value="1"/>
</dbReference>
<dbReference type="OrthoDB" id="2146420at2"/>
<organism evidence="3 4">
    <name type="scientific">Jeotgalibaca ciconiae</name>
    <dbReference type="NCBI Taxonomy" id="2496265"/>
    <lineage>
        <taxon>Bacteria</taxon>
        <taxon>Bacillati</taxon>
        <taxon>Bacillota</taxon>
        <taxon>Bacilli</taxon>
        <taxon>Lactobacillales</taxon>
        <taxon>Carnobacteriaceae</taxon>
        <taxon>Jeotgalibaca</taxon>
    </lineage>
</organism>
<feature type="transmembrane region" description="Helical" evidence="2">
    <location>
        <begin position="6"/>
        <end position="26"/>
    </location>
</feature>
<evidence type="ECO:0000313" key="4">
    <source>
        <dbReference type="Proteomes" id="UP000273326"/>
    </source>
</evidence>
<dbReference type="EMBL" id="CP034465">
    <property type="protein sequence ID" value="AZP05516.1"/>
    <property type="molecule type" value="Genomic_DNA"/>
</dbReference>
<keyword evidence="2" id="KW-0812">Transmembrane</keyword>
<keyword evidence="2" id="KW-1133">Transmembrane helix</keyword>
<gene>
    <name evidence="3" type="ORF">EJN90_13135</name>
</gene>
<feature type="compositionally biased region" description="Basic and acidic residues" evidence="1">
    <location>
        <begin position="142"/>
        <end position="153"/>
    </location>
</feature>